<dbReference type="EMBL" id="JAUUTY010000001">
    <property type="protein sequence ID" value="KAK1699158.1"/>
    <property type="molecule type" value="Genomic_DNA"/>
</dbReference>
<reference evidence="3" key="1">
    <citation type="submission" date="2023-07" db="EMBL/GenBank/DDBJ databases">
        <title>A chromosome-level genome assembly of Lolium multiflorum.</title>
        <authorList>
            <person name="Chen Y."/>
            <person name="Copetti D."/>
            <person name="Kolliker R."/>
            <person name="Studer B."/>
        </authorList>
    </citation>
    <scope>NUCLEOTIDE SEQUENCE</scope>
    <source>
        <strain evidence="3">02402/16</strain>
        <tissue evidence="3">Leaf</tissue>
    </source>
</reference>
<dbReference type="InterPro" id="IPR011990">
    <property type="entry name" value="TPR-like_helical_dom_sf"/>
</dbReference>
<comment type="caution">
    <text evidence="3">The sequence shown here is derived from an EMBL/GenBank/DDBJ whole genome shotgun (WGS) entry which is preliminary data.</text>
</comment>
<name>A0AAD8U768_LOLMU</name>
<feature type="region of interest" description="Disordered" evidence="1">
    <location>
        <begin position="275"/>
        <end position="324"/>
    </location>
</feature>
<keyword evidence="4" id="KW-1185">Reference proteome</keyword>
<dbReference type="Gene3D" id="1.25.40.10">
    <property type="entry name" value="Tetratricopeptide repeat domain"/>
    <property type="match status" value="1"/>
</dbReference>
<sequence>MLGHLRRSTAVLRRLQIASSAASHPTAVYAGWSSSAEAPSIGSCWYSKHSARNFSTDDKIITNGELEPSTSVKDNDAINDPIQNSTKVLKQGLAGQTLSSSEKRKSLVNTLLDLEGSEEAVYSTLDAWAAFEQDSPVVSIKKAIVALEKKEQWNMIVQVITWMLSKGQGNTFGTYEHLVRALVKDNRAEEAHEIWEKKVSHDLRSVPWSFSRLMLATYYRNNMLDRLIKLFNDLEACGRSKGRIRRVNEKLGLLEEKKGLLDKYKDLYNMPSVSDRKKGRQFMKTEKKAAKGTKQCKVKTSESLPVNTCPSDKEPAASSSQDTK</sequence>
<evidence type="ECO:0000313" key="4">
    <source>
        <dbReference type="Proteomes" id="UP001231189"/>
    </source>
</evidence>
<feature type="compositionally biased region" description="Polar residues" evidence="1">
    <location>
        <begin position="301"/>
        <end position="310"/>
    </location>
</feature>
<dbReference type="PANTHER" id="PTHR47603:SF1">
    <property type="entry name" value="PPR CONTAINING-LIKE PROTEIN"/>
    <property type="match status" value="1"/>
</dbReference>
<organism evidence="3 4">
    <name type="scientific">Lolium multiflorum</name>
    <name type="common">Italian ryegrass</name>
    <name type="synonym">Lolium perenne subsp. multiflorum</name>
    <dbReference type="NCBI Taxonomy" id="4521"/>
    <lineage>
        <taxon>Eukaryota</taxon>
        <taxon>Viridiplantae</taxon>
        <taxon>Streptophyta</taxon>
        <taxon>Embryophyta</taxon>
        <taxon>Tracheophyta</taxon>
        <taxon>Spermatophyta</taxon>
        <taxon>Magnoliopsida</taxon>
        <taxon>Liliopsida</taxon>
        <taxon>Poales</taxon>
        <taxon>Poaceae</taxon>
        <taxon>BOP clade</taxon>
        <taxon>Pooideae</taxon>
        <taxon>Poodae</taxon>
        <taxon>Poeae</taxon>
        <taxon>Poeae Chloroplast Group 2 (Poeae type)</taxon>
        <taxon>Loliodinae</taxon>
        <taxon>Loliinae</taxon>
        <taxon>Lolium</taxon>
    </lineage>
</organism>
<proteinExistence type="predicted"/>
<protein>
    <recommendedName>
        <fullName evidence="5">Pentatricopeptide repeat-containing protein</fullName>
    </recommendedName>
</protein>
<dbReference type="PANTHER" id="PTHR47603">
    <property type="entry name" value="PPR CONTAINING-LIKE PROTEIN"/>
    <property type="match status" value="1"/>
</dbReference>
<dbReference type="EMBL" id="JAUUTY010000004">
    <property type="protein sequence ID" value="KAK1647296.1"/>
    <property type="molecule type" value="Genomic_DNA"/>
</dbReference>
<evidence type="ECO:0000313" key="3">
    <source>
        <dbReference type="EMBL" id="KAK1699158.1"/>
    </source>
</evidence>
<evidence type="ECO:0000313" key="2">
    <source>
        <dbReference type="EMBL" id="KAK1647296.1"/>
    </source>
</evidence>
<dbReference type="AlphaFoldDB" id="A0AAD8U768"/>
<evidence type="ECO:0000256" key="1">
    <source>
        <dbReference type="SAM" id="MobiDB-lite"/>
    </source>
</evidence>
<gene>
    <name evidence="3" type="ORF">QYE76_015855</name>
    <name evidence="2" type="ORF">QYE76_065101</name>
</gene>
<accession>A0AAD8U768</accession>
<evidence type="ECO:0008006" key="5">
    <source>
        <dbReference type="Google" id="ProtNLM"/>
    </source>
</evidence>
<dbReference type="Proteomes" id="UP001231189">
    <property type="component" value="Unassembled WGS sequence"/>
</dbReference>